<dbReference type="EMBL" id="KZ293463">
    <property type="protein sequence ID" value="PBK62762.1"/>
    <property type="molecule type" value="Genomic_DNA"/>
</dbReference>
<dbReference type="AlphaFoldDB" id="A0A2H3B6W3"/>
<accession>A0A2H3B6W3</accession>
<dbReference type="Proteomes" id="UP000218334">
    <property type="component" value="Unassembled WGS sequence"/>
</dbReference>
<protein>
    <submittedName>
        <fullName evidence="2">Uncharacterized protein</fullName>
    </submittedName>
</protein>
<evidence type="ECO:0000313" key="3">
    <source>
        <dbReference type="Proteomes" id="UP000218334"/>
    </source>
</evidence>
<feature type="region of interest" description="Disordered" evidence="1">
    <location>
        <begin position="34"/>
        <end position="64"/>
    </location>
</feature>
<evidence type="ECO:0000256" key="1">
    <source>
        <dbReference type="SAM" id="MobiDB-lite"/>
    </source>
</evidence>
<keyword evidence="3" id="KW-1185">Reference proteome</keyword>
<sequence length="99" mass="11232">MFQLVACPTPILSVEMSREIIAFTFQTRITEECSPVRGRERKGMKKGHTTKTVQPRTPSRSTKHCQIHARSNGFFCTSETTMTRPALQDKNWRSCPSSA</sequence>
<feature type="compositionally biased region" description="Basic residues" evidence="1">
    <location>
        <begin position="39"/>
        <end position="49"/>
    </location>
</feature>
<proteinExistence type="predicted"/>
<organism evidence="2 3">
    <name type="scientific">Armillaria solidipes</name>
    <dbReference type="NCBI Taxonomy" id="1076256"/>
    <lineage>
        <taxon>Eukaryota</taxon>
        <taxon>Fungi</taxon>
        <taxon>Dikarya</taxon>
        <taxon>Basidiomycota</taxon>
        <taxon>Agaricomycotina</taxon>
        <taxon>Agaricomycetes</taxon>
        <taxon>Agaricomycetidae</taxon>
        <taxon>Agaricales</taxon>
        <taxon>Marasmiineae</taxon>
        <taxon>Physalacriaceae</taxon>
        <taxon>Armillaria</taxon>
    </lineage>
</organism>
<evidence type="ECO:0000313" key="2">
    <source>
        <dbReference type="EMBL" id="PBK62762.1"/>
    </source>
</evidence>
<gene>
    <name evidence="2" type="ORF">ARMSODRAFT_560751</name>
</gene>
<name>A0A2H3B6W3_9AGAR</name>
<reference evidence="3" key="1">
    <citation type="journal article" date="2017" name="Nat. Ecol. Evol.">
        <title>Genome expansion and lineage-specific genetic innovations in the forest pathogenic fungi Armillaria.</title>
        <authorList>
            <person name="Sipos G."/>
            <person name="Prasanna A.N."/>
            <person name="Walter M.C."/>
            <person name="O'Connor E."/>
            <person name="Balint B."/>
            <person name="Krizsan K."/>
            <person name="Kiss B."/>
            <person name="Hess J."/>
            <person name="Varga T."/>
            <person name="Slot J."/>
            <person name="Riley R."/>
            <person name="Boka B."/>
            <person name="Rigling D."/>
            <person name="Barry K."/>
            <person name="Lee J."/>
            <person name="Mihaltcheva S."/>
            <person name="LaButti K."/>
            <person name="Lipzen A."/>
            <person name="Waldron R."/>
            <person name="Moloney N.M."/>
            <person name="Sperisen C."/>
            <person name="Kredics L."/>
            <person name="Vagvoelgyi C."/>
            <person name="Patrignani A."/>
            <person name="Fitzpatrick D."/>
            <person name="Nagy I."/>
            <person name="Doyle S."/>
            <person name="Anderson J.B."/>
            <person name="Grigoriev I.V."/>
            <person name="Gueldener U."/>
            <person name="Muensterkoetter M."/>
            <person name="Nagy L.G."/>
        </authorList>
    </citation>
    <scope>NUCLEOTIDE SEQUENCE [LARGE SCALE GENOMIC DNA]</scope>
    <source>
        <strain evidence="3">28-4</strain>
    </source>
</reference>
<feature type="compositionally biased region" description="Polar residues" evidence="1">
    <location>
        <begin position="50"/>
        <end position="60"/>
    </location>
</feature>